<dbReference type="Proteomes" id="UP000481087">
    <property type="component" value="Unassembled WGS sequence"/>
</dbReference>
<dbReference type="PROSITE" id="PS51782">
    <property type="entry name" value="LYSM"/>
    <property type="match status" value="1"/>
</dbReference>
<proteinExistence type="predicted"/>
<dbReference type="AlphaFoldDB" id="A0A6L8V6P4"/>
<keyword evidence="4" id="KW-1185">Reference proteome</keyword>
<comment type="caution">
    <text evidence="3">The sequence shown here is derived from an EMBL/GenBank/DDBJ whole genome shotgun (WGS) entry which is preliminary data.</text>
</comment>
<dbReference type="RefSeq" id="WP_161410232.1">
    <property type="nucleotide sequence ID" value="NZ_WTUZ01000037.1"/>
</dbReference>
<evidence type="ECO:0000256" key="1">
    <source>
        <dbReference type="SAM" id="MobiDB-lite"/>
    </source>
</evidence>
<dbReference type="Pfam" id="PF20918">
    <property type="entry name" value="SPOCS_spoVID-N"/>
    <property type="match status" value="2"/>
</dbReference>
<dbReference type="Gene3D" id="3.10.350.10">
    <property type="entry name" value="LysM domain"/>
    <property type="match status" value="1"/>
</dbReference>
<sequence>MSEQQPGLRFDIYERVHLQEDLAGIQELNDVELVPHIQVLTLDDQAILKGNLLLTGNYASEEGGAPRLLEHLIPVEITLPLNRIHRVEDIQVDIENFDIDLLSARSLNVTGVLSLQGVEIVSAPVESWREEEEVTFVHELNFPRYEPPATYPVQPIQENPTIQPIPMPYMQPTPQFQQPTVQPMPTPMPTPVTQMPTPMPMQMEMNEEPAPAPSLQQVPSSLQEDDWDDGGSAVVEIEQTELKVSPHSDSTVVTEEKKDLKVAFGKKANEAVDLNPYGLKSLLSKAGSYLTDKRRAEEEAQAALAEESRIDAVEWKRLFLQNQTNSQEFRKLKMCIVQKEETLESIAKRYQLNPRELQLLNRLGDQEISAGQVIYLPR</sequence>
<dbReference type="InterPro" id="IPR048862">
    <property type="entry name" value="SPOCS_spoVID_N"/>
</dbReference>
<evidence type="ECO:0000259" key="2">
    <source>
        <dbReference type="PROSITE" id="PS51782"/>
    </source>
</evidence>
<dbReference type="Pfam" id="PF01476">
    <property type="entry name" value="LysM"/>
    <property type="match status" value="1"/>
</dbReference>
<accession>A0A6L8V6P4</accession>
<dbReference type="CDD" id="cd00118">
    <property type="entry name" value="LysM"/>
    <property type="match status" value="1"/>
</dbReference>
<dbReference type="SUPFAM" id="SSF54106">
    <property type="entry name" value="LysM domain"/>
    <property type="match status" value="1"/>
</dbReference>
<dbReference type="EMBL" id="WTUZ01000037">
    <property type="protein sequence ID" value="MZQ85914.1"/>
    <property type="molecule type" value="Genomic_DNA"/>
</dbReference>
<dbReference type="InterPro" id="IPR018392">
    <property type="entry name" value="LysM"/>
</dbReference>
<dbReference type="InterPro" id="IPR036779">
    <property type="entry name" value="LysM_dom_sf"/>
</dbReference>
<reference evidence="3 4" key="1">
    <citation type="submission" date="2019-12" db="EMBL/GenBank/DDBJ databases">
        <title>Paenibacillus sp. nov. sp. isolated from soil.</title>
        <authorList>
            <person name="Kim J."/>
            <person name="Jeong S.E."/>
            <person name="Jung H.S."/>
            <person name="Jeon C.O."/>
        </authorList>
    </citation>
    <scope>NUCLEOTIDE SEQUENCE [LARGE SCALE GENOMIC DNA]</scope>
    <source>
        <strain evidence="3 4">5J-6</strain>
    </source>
</reference>
<dbReference type="SMART" id="SM00257">
    <property type="entry name" value="LysM"/>
    <property type="match status" value="1"/>
</dbReference>
<gene>
    <name evidence="3" type="ORF">GQF01_27815</name>
</gene>
<evidence type="ECO:0000313" key="3">
    <source>
        <dbReference type="EMBL" id="MZQ85914.1"/>
    </source>
</evidence>
<feature type="domain" description="LysM" evidence="2">
    <location>
        <begin position="333"/>
        <end position="376"/>
    </location>
</feature>
<feature type="region of interest" description="Disordered" evidence="1">
    <location>
        <begin position="206"/>
        <end position="228"/>
    </location>
</feature>
<evidence type="ECO:0000313" key="4">
    <source>
        <dbReference type="Proteomes" id="UP000481087"/>
    </source>
</evidence>
<organism evidence="3 4">
    <name type="scientific">Paenibacillus silvestris</name>
    <dbReference type="NCBI Taxonomy" id="2606219"/>
    <lineage>
        <taxon>Bacteria</taxon>
        <taxon>Bacillati</taxon>
        <taxon>Bacillota</taxon>
        <taxon>Bacilli</taxon>
        <taxon>Bacillales</taxon>
        <taxon>Paenibacillaceae</taxon>
        <taxon>Paenibacillus</taxon>
    </lineage>
</organism>
<name>A0A6L8V6P4_9BACL</name>
<protein>
    <submittedName>
        <fullName evidence="3">LysM peptidoglycan-binding domain-containing protein</fullName>
    </submittedName>
</protein>